<dbReference type="Proteomes" id="UP000602198">
    <property type="component" value="Unassembled WGS sequence"/>
</dbReference>
<evidence type="ECO:0000313" key="1">
    <source>
        <dbReference type="EMBL" id="MBL1076112.1"/>
    </source>
</evidence>
<keyword evidence="2" id="KW-1185">Reference proteome</keyword>
<gene>
    <name evidence="1" type="ORF">JK358_17070</name>
</gene>
<reference evidence="1 2" key="1">
    <citation type="submission" date="2021-01" db="EMBL/GenBank/DDBJ databases">
        <title>WGS of actinomycetes isolated from Thailand.</title>
        <authorList>
            <person name="Thawai C."/>
        </authorList>
    </citation>
    <scope>NUCLEOTIDE SEQUENCE [LARGE SCALE GENOMIC DNA]</scope>
    <source>
        <strain evidence="1 2">LPG 2</strain>
    </source>
</reference>
<dbReference type="SUPFAM" id="SSF56634">
    <property type="entry name" value="Heme-dependent catalase-like"/>
    <property type="match status" value="1"/>
</dbReference>
<protein>
    <submittedName>
        <fullName evidence="1">Phosphodiesterase</fullName>
    </submittedName>
</protein>
<comment type="caution">
    <text evidence="1">The sequence shown here is derived from an EMBL/GenBank/DDBJ whole genome shotgun (WGS) entry which is preliminary data.</text>
</comment>
<evidence type="ECO:0000313" key="2">
    <source>
        <dbReference type="Proteomes" id="UP000602198"/>
    </source>
</evidence>
<sequence>MGVTDRIVNAAFAATARLRRNRVFHPAGLPLTGVLHAVDGEYKQLIGSTDRPVLARISKGAGLPGPIPDVLGLAIRVLDRHERPWDLALASTGTGRWGRLVITPGGNWAAARYGSLMPYRFEGGPASWIFAEPLAGQPESNSLADLSQYLTDGRLGFVLKAVPWNGPARVLAEMSVAGPEIGEHAAPGFFDPVRNMPPEVEMLPKPVAALREWAYAGSRRGRHETDAVATEGVAGFQGMEQPRHPGDN</sequence>
<dbReference type="RefSeq" id="WP_201948683.1">
    <property type="nucleotide sequence ID" value="NZ_JAERRJ010000006.1"/>
</dbReference>
<dbReference type="InterPro" id="IPR020835">
    <property type="entry name" value="Catalase_sf"/>
</dbReference>
<dbReference type="EMBL" id="JAERRJ010000006">
    <property type="protein sequence ID" value="MBL1076112.1"/>
    <property type="molecule type" value="Genomic_DNA"/>
</dbReference>
<proteinExistence type="predicted"/>
<accession>A0ABS1M638</accession>
<name>A0ABS1M638_9NOCA</name>
<organism evidence="1 2">
    <name type="scientific">Nocardia acididurans</name>
    <dbReference type="NCBI Taxonomy" id="2802282"/>
    <lineage>
        <taxon>Bacteria</taxon>
        <taxon>Bacillati</taxon>
        <taxon>Actinomycetota</taxon>
        <taxon>Actinomycetes</taxon>
        <taxon>Mycobacteriales</taxon>
        <taxon>Nocardiaceae</taxon>
        <taxon>Nocardia</taxon>
    </lineage>
</organism>